<feature type="region of interest" description="Disordered" evidence="1">
    <location>
        <begin position="149"/>
        <end position="173"/>
    </location>
</feature>
<reference evidence="2" key="1">
    <citation type="submission" date="2021-07" db="EMBL/GenBank/DDBJ databases">
        <authorList>
            <person name="Catto M.A."/>
            <person name="Jacobson A."/>
            <person name="Kennedy G."/>
            <person name="Labadie P."/>
            <person name="Hunt B.G."/>
            <person name="Srinivasan R."/>
        </authorList>
    </citation>
    <scope>NUCLEOTIDE SEQUENCE</scope>
    <source>
        <strain evidence="2">PL_HMW_Pooled</strain>
        <tissue evidence="2">Head</tissue>
    </source>
</reference>
<comment type="caution">
    <text evidence="2">The sequence shown here is derived from an EMBL/GenBank/DDBJ whole genome shotgun (WGS) entry which is preliminary data.</text>
</comment>
<dbReference type="AlphaFoldDB" id="A0AAE1HLG1"/>
<sequence>MAMAMAMKRKRVSLPPTVSSDAIGVSSTTSTSYIRGSYSENQAFISTAAYLDQPAASYAEQQLSSPNYPNIHESISSTPELVSQVLSNECDTSNHDHYTCNMDLSGFQGMPHLTIAEGLEPLPNQDLDPDRTAPPLLEPQLQPMLMTPVSAPLLSTPGPQPHHSSSSSQPPFLTPQLVKIQSQQQYLW</sequence>
<proteinExistence type="predicted"/>
<reference evidence="2" key="2">
    <citation type="journal article" date="2023" name="BMC Genomics">
        <title>Pest status, molecular evolution, and epigenetic factors derived from the genome assembly of Frankliniella fusca, a thysanopteran phytovirus vector.</title>
        <authorList>
            <person name="Catto M.A."/>
            <person name="Labadie P.E."/>
            <person name="Jacobson A.L."/>
            <person name="Kennedy G.G."/>
            <person name="Srinivasan R."/>
            <person name="Hunt B.G."/>
        </authorList>
    </citation>
    <scope>NUCLEOTIDE SEQUENCE</scope>
    <source>
        <strain evidence="2">PL_HMW_Pooled</strain>
    </source>
</reference>
<organism evidence="2 3">
    <name type="scientific">Frankliniella fusca</name>
    <dbReference type="NCBI Taxonomy" id="407009"/>
    <lineage>
        <taxon>Eukaryota</taxon>
        <taxon>Metazoa</taxon>
        <taxon>Ecdysozoa</taxon>
        <taxon>Arthropoda</taxon>
        <taxon>Hexapoda</taxon>
        <taxon>Insecta</taxon>
        <taxon>Pterygota</taxon>
        <taxon>Neoptera</taxon>
        <taxon>Paraneoptera</taxon>
        <taxon>Thysanoptera</taxon>
        <taxon>Terebrantia</taxon>
        <taxon>Thripoidea</taxon>
        <taxon>Thripidae</taxon>
        <taxon>Frankliniella</taxon>
    </lineage>
</organism>
<evidence type="ECO:0000313" key="2">
    <source>
        <dbReference type="EMBL" id="KAK3923399.1"/>
    </source>
</evidence>
<dbReference type="EMBL" id="JAHWGI010001145">
    <property type="protein sequence ID" value="KAK3923399.1"/>
    <property type="molecule type" value="Genomic_DNA"/>
</dbReference>
<evidence type="ECO:0000256" key="1">
    <source>
        <dbReference type="SAM" id="MobiDB-lite"/>
    </source>
</evidence>
<dbReference type="Proteomes" id="UP001219518">
    <property type="component" value="Unassembled WGS sequence"/>
</dbReference>
<name>A0AAE1HLG1_9NEOP</name>
<accession>A0AAE1HLG1</accession>
<gene>
    <name evidence="2" type="ORF">KUF71_001810</name>
</gene>
<keyword evidence="3" id="KW-1185">Reference proteome</keyword>
<evidence type="ECO:0000313" key="3">
    <source>
        <dbReference type="Proteomes" id="UP001219518"/>
    </source>
</evidence>
<feature type="compositionally biased region" description="Low complexity" evidence="1">
    <location>
        <begin position="155"/>
        <end position="173"/>
    </location>
</feature>
<protein>
    <submittedName>
        <fullName evidence="2">Zonadhesin</fullName>
    </submittedName>
</protein>